<dbReference type="InterPro" id="IPR007497">
    <property type="entry name" value="SIMPL/DUF541"/>
</dbReference>
<name>A0A396RN28_9SPHN</name>
<proteinExistence type="predicted"/>
<evidence type="ECO:0000313" key="2">
    <source>
        <dbReference type="Proteomes" id="UP000266693"/>
    </source>
</evidence>
<dbReference type="Pfam" id="PF04402">
    <property type="entry name" value="SIMPL"/>
    <property type="match status" value="1"/>
</dbReference>
<dbReference type="EMBL" id="QWLV01000003">
    <property type="protein sequence ID" value="RHW17798.1"/>
    <property type="molecule type" value="Genomic_DNA"/>
</dbReference>
<dbReference type="AlphaFoldDB" id="A0A396RN28"/>
<dbReference type="Proteomes" id="UP000266693">
    <property type="component" value="Unassembled WGS sequence"/>
</dbReference>
<protein>
    <submittedName>
        <fullName evidence="1">DUF541 domain-containing protein</fullName>
    </submittedName>
</protein>
<accession>A0A396RN28</accession>
<dbReference type="PANTHER" id="PTHR34387">
    <property type="entry name" value="SLR1258 PROTEIN"/>
    <property type="match status" value="1"/>
</dbReference>
<gene>
    <name evidence="1" type="ORF">D1610_09780</name>
</gene>
<comment type="caution">
    <text evidence="1">The sequence shown here is derived from an EMBL/GenBank/DDBJ whole genome shotgun (WGS) entry which is preliminary data.</text>
</comment>
<evidence type="ECO:0000313" key="1">
    <source>
        <dbReference type="EMBL" id="RHW17798.1"/>
    </source>
</evidence>
<dbReference type="InterPro" id="IPR052022">
    <property type="entry name" value="26kDa_periplasmic_antigen"/>
</dbReference>
<keyword evidence="2" id="KW-1185">Reference proteome</keyword>
<dbReference type="GO" id="GO:0006974">
    <property type="term" value="P:DNA damage response"/>
    <property type="evidence" value="ECO:0007669"/>
    <property type="project" value="TreeGrafter"/>
</dbReference>
<organism evidence="1 2">
    <name type="scientific">Sphingomonas gilva</name>
    <dbReference type="NCBI Taxonomy" id="2305907"/>
    <lineage>
        <taxon>Bacteria</taxon>
        <taxon>Pseudomonadati</taxon>
        <taxon>Pseudomonadota</taxon>
        <taxon>Alphaproteobacteria</taxon>
        <taxon>Sphingomonadales</taxon>
        <taxon>Sphingomonadaceae</taxon>
        <taxon>Sphingomonas</taxon>
    </lineage>
</organism>
<dbReference type="Gene3D" id="3.30.70.2970">
    <property type="entry name" value="Protein of unknown function (DUF541), domain 2"/>
    <property type="match status" value="1"/>
</dbReference>
<sequence length="231" mass="23490">MTVAAALALAGCGRPAPDPRGVDRDETLLQVSAAGRAETRPDEARFAAGVSSIAASAAAATQANNEAMNKVFAALEALGIGRDDMQTRALSVSRIDYGRNRGQFEANNMVEVRVRKVDGVGAAVAAATQAGANIVSGPDLRISDTEAASRSAYAAAYKAARARAETYADAAGLKIARVLAIRDGGDPGRPIPYYGGMAAPEAVAQAAAPPVSAGTTTSEVRVSVDFALSAK</sequence>
<reference evidence="1 2" key="1">
    <citation type="submission" date="2018-08" db="EMBL/GenBank/DDBJ databases">
        <title>The multiple taxonomic identification of Sphingomonas gilva.</title>
        <authorList>
            <person name="Zhu D."/>
            <person name="Zheng S."/>
        </authorList>
    </citation>
    <scope>NUCLEOTIDE SEQUENCE [LARGE SCALE GENOMIC DNA]</scope>
    <source>
        <strain evidence="1 2">ZDH117</strain>
    </source>
</reference>
<dbReference type="Gene3D" id="3.30.110.170">
    <property type="entry name" value="Protein of unknown function (DUF541), domain 1"/>
    <property type="match status" value="1"/>
</dbReference>
<dbReference type="OrthoDB" id="7468374at2"/>
<dbReference type="PANTHER" id="PTHR34387:SF1">
    <property type="entry name" value="PERIPLASMIC IMMUNOGENIC PROTEIN"/>
    <property type="match status" value="1"/>
</dbReference>